<feature type="transmembrane region" description="Helical" evidence="1">
    <location>
        <begin position="432"/>
        <end position="465"/>
    </location>
</feature>
<keyword evidence="1" id="KW-1133">Transmembrane helix</keyword>
<feature type="chain" id="PRO_5028959311" evidence="2">
    <location>
        <begin position="31"/>
        <end position="480"/>
    </location>
</feature>
<comment type="caution">
    <text evidence="3">The sequence shown here is derived from an EMBL/GenBank/DDBJ whole genome shotgun (WGS) entry which is preliminary data.</text>
</comment>
<reference evidence="3 4" key="1">
    <citation type="submission" date="2019-12" db="EMBL/GenBank/DDBJ databases">
        <authorList>
            <person name="Lee S.D."/>
        </authorList>
    </citation>
    <scope>NUCLEOTIDE SEQUENCE [LARGE SCALE GENOMIC DNA]</scope>
    <source>
        <strain evidence="3 4">GH1-50</strain>
    </source>
</reference>
<keyword evidence="1" id="KW-0812">Transmembrane</keyword>
<proteinExistence type="predicted"/>
<evidence type="ECO:0000256" key="2">
    <source>
        <dbReference type="SAM" id="SignalP"/>
    </source>
</evidence>
<evidence type="ECO:0000256" key="1">
    <source>
        <dbReference type="SAM" id="Phobius"/>
    </source>
</evidence>
<dbReference type="Proteomes" id="UP000480350">
    <property type="component" value="Unassembled WGS sequence"/>
</dbReference>
<keyword evidence="1" id="KW-0472">Membrane</keyword>
<dbReference type="InterPro" id="IPR032809">
    <property type="entry name" value="Put_HupE_UreJ"/>
</dbReference>
<keyword evidence="2" id="KW-0732">Signal</keyword>
<gene>
    <name evidence="3" type="ORF">GQ651_15880</name>
</gene>
<name>A0A7C9IU17_9RHOB</name>
<feature type="transmembrane region" description="Helical" evidence="1">
    <location>
        <begin position="210"/>
        <end position="229"/>
    </location>
</feature>
<feature type="transmembrane region" description="Helical" evidence="1">
    <location>
        <begin position="327"/>
        <end position="349"/>
    </location>
</feature>
<dbReference type="AlphaFoldDB" id="A0A7C9IU17"/>
<accession>A0A7C9IU17</accession>
<protein>
    <submittedName>
        <fullName evidence="3">HupE/UreJ family protein</fullName>
    </submittedName>
</protein>
<feature type="transmembrane region" description="Helical" evidence="1">
    <location>
        <begin position="263"/>
        <end position="281"/>
    </location>
</feature>
<feature type="signal peptide" evidence="2">
    <location>
        <begin position="1"/>
        <end position="30"/>
    </location>
</feature>
<reference evidence="3 4" key="2">
    <citation type="submission" date="2020-03" db="EMBL/GenBank/DDBJ databases">
        <title>Kangsaoukella pontilimi gen. nov., sp. nov., a new member of the family Rhodobacteraceae isolated from a tidal mudflat.</title>
        <authorList>
            <person name="Kim I.S."/>
        </authorList>
    </citation>
    <scope>NUCLEOTIDE SEQUENCE [LARGE SCALE GENOMIC DNA]</scope>
    <source>
        <strain evidence="3 4">GH1-50</strain>
    </source>
</reference>
<keyword evidence="4" id="KW-1185">Reference proteome</keyword>
<feature type="transmembrane region" description="Helical" evidence="1">
    <location>
        <begin position="396"/>
        <end position="420"/>
    </location>
</feature>
<feature type="transmembrane region" description="Helical" evidence="1">
    <location>
        <begin position="358"/>
        <end position="376"/>
    </location>
</feature>
<evidence type="ECO:0000313" key="4">
    <source>
        <dbReference type="Proteomes" id="UP000480350"/>
    </source>
</evidence>
<sequence length="480" mass="50451">MSGASLFVSWVRVCLAAVVSSVLLHASASAHEVQPAVMGLDISADSITVQLDWTLEAGVAGLNLEGVQDTNDAENADAYDAARALEPDALAEEFRKDWPEIRERMTFRSGGEDIALDIQSMDVPEVGNVEDARTSRVILSGALPEGGAPVVVGWDASLGPLVVRQPGVEGGYSAFLIGGQLSDEIPRLGATDQTAGEAFVDYIGVGFDHIIPLGLDHILFVLGLFFLALRMGALLWQVTAFTLAHTVTLALGALDIVRISPDIVEPLIAASIVYVGIENVLSRGLTPWRPFVVFCFGLLHGLGFASVLQDFGLGADNFIPKLIGFNIGVELGQLSVIAAAYIAFGVLFGNHEWYKRRIAGPVSVGIALIAAFWVLERTGMIGVDGAWAPFSMLTEGGFPATTVTLAAAGLAVVLTILVMATNSDTLREASGMATSFALFLALVATFTSGAWILSLVIAGVWVLAIRMQSLGGADMPGALA</sequence>
<feature type="transmembrane region" description="Helical" evidence="1">
    <location>
        <begin position="288"/>
        <end position="307"/>
    </location>
</feature>
<feature type="transmembrane region" description="Helical" evidence="1">
    <location>
        <begin position="234"/>
        <end position="257"/>
    </location>
</feature>
<evidence type="ECO:0000313" key="3">
    <source>
        <dbReference type="EMBL" id="MXQ09325.1"/>
    </source>
</evidence>
<organism evidence="3 4">
    <name type="scientific">Kangsaoukella pontilimi</name>
    <dbReference type="NCBI Taxonomy" id="2691042"/>
    <lineage>
        <taxon>Bacteria</taxon>
        <taxon>Pseudomonadati</taxon>
        <taxon>Pseudomonadota</taxon>
        <taxon>Alphaproteobacteria</taxon>
        <taxon>Rhodobacterales</taxon>
        <taxon>Paracoccaceae</taxon>
        <taxon>Kangsaoukella</taxon>
    </lineage>
</organism>
<dbReference type="Pfam" id="PF13795">
    <property type="entry name" value="HupE_UreJ_2"/>
    <property type="match status" value="1"/>
</dbReference>
<dbReference type="EMBL" id="WUPT01000003">
    <property type="protein sequence ID" value="MXQ09325.1"/>
    <property type="molecule type" value="Genomic_DNA"/>
</dbReference>